<name>A0A841R7D6_9SPIO</name>
<dbReference type="EC" id="2.7.1.73" evidence="4"/>
<dbReference type="InterPro" id="IPR052700">
    <property type="entry name" value="Carb_kinase_PfkB-like"/>
</dbReference>
<dbReference type="Proteomes" id="UP000587760">
    <property type="component" value="Unassembled WGS sequence"/>
</dbReference>
<proteinExistence type="inferred from homology"/>
<reference evidence="4 5" key="1">
    <citation type="submission" date="2020-08" db="EMBL/GenBank/DDBJ databases">
        <title>Genomic Encyclopedia of Type Strains, Phase IV (KMG-IV): sequencing the most valuable type-strain genomes for metagenomic binning, comparative biology and taxonomic classification.</title>
        <authorList>
            <person name="Goeker M."/>
        </authorList>
    </citation>
    <scope>NUCLEOTIDE SEQUENCE [LARGE SCALE GENOMIC DNA]</scope>
    <source>
        <strain evidence="4 5">DSM 2461</strain>
    </source>
</reference>
<accession>A0A841R7D6</accession>
<dbReference type="RefSeq" id="WP_184742228.1">
    <property type="nucleotide sequence ID" value="NZ_JACHGJ010000001.1"/>
</dbReference>
<dbReference type="GO" id="GO:0016301">
    <property type="term" value="F:kinase activity"/>
    <property type="evidence" value="ECO:0007669"/>
    <property type="project" value="UniProtKB-KW"/>
</dbReference>
<dbReference type="PANTHER" id="PTHR43320:SF3">
    <property type="entry name" value="CARBOHYDRATE KINASE PFKB DOMAIN-CONTAINING PROTEIN"/>
    <property type="match status" value="1"/>
</dbReference>
<comment type="similarity">
    <text evidence="1">Belongs to the carbohydrate kinase PfkB family.</text>
</comment>
<evidence type="ECO:0000313" key="5">
    <source>
        <dbReference type="Proteomes" id="UP000587760"/>
    </source>
</evidence>
<organism evidence="4 5">
    <name type="scientific">Spirochaeta isovalerica</name>
    <dbReference type="NCBI Taxonomy" id="150"/>
    <lineage>
        <taxon>Bacteria</taxon>
        <taxon>Pseudomonadati</taxon>
        <taxon>Spirochaetota</taxon>
        <taxon>Spirochaetia</taxon>
        <taxon>Spirochaetales</taxon>
        <taxon>Spirochaetaceae</taxon>
        <taxon>Spirochaeta</taxon>
    </lineage>
</organism>
<keyword evidence="5" id="KW-1185">Reference proteome</keyword>
<evidence type="ECO:0000256" key="3">
    <source>
        <dbReference type="ARBA" id="ARBA00022777"/>
    </source>
</evidence>
<sequence length="431" mass="47976">MKFPGRRKTKHYFPVGSHGRIPLDQTLEKNNESYITGIEQLLIDIEVNVSDEFLKEFGISKGQSMVLDDRMVASILTRLEEEQIVAEFAGGTIGNTLHNYSVLTDDRSVLLGTISETMRVGDYAFNYVCNTSSHVSLSYLQPVDGDLAKAICFVTPDKERTFCISKGIMNELDPSYVNEEVIKGSSALLITAYLLRDENAPIFHSTMKAVSIAREYNVPVVLTMGTSSLIQEKHDFLVEFIKNYVNVAAMNDEEAKALSGTDDPLLAGTKILEMTDLVLLTVGSQGLYMCGYVDREAARETKDQIHSKSIAEYNKFEYSRSMKRQDCKDPVKIYTHINPYMGGPGAITNTNGAGDAALAAVLHDIAANAFHRKLQPSSPKHSAPFLTYSSIHQISKYANRVSFEVLSQNSPRLSRGLPDREENLKDAYWDL</sequence>
<evidence type="ECO:0000313" key="4">
    <source>
        <dbReference type="EMBL" id="MBB6478412.1"/>
    </source>
</evidence>
<dbReference type="Gene3D" id="3.40.1190.20">
    <property type="match status" value="1"/>
</dbReference>
<dbReference type="EMBL" id="JACHGJ010000001">
    <property type="protein sequence ID" value="MBB6478412.1"/>
    <property type="molecule type" value="Genomic_DNA"/>
</dbReference>
<evidence type="ECO:0000256" key="2">
    <source>
        <dbReference type="ARBA" id="ARBA00022679"/>
    </source>
</evidence>
<keyword evidence="3 4" id="KW-0418">Kinase</keyword>
<protein>
    <submittedName>
        <fullName evidence="4">Inosine kinase</fullName>
        <ecNumber evidence="4">2.7.1.73</ecNumber>
    </submittedName>
</protein>
<comment type="caution">
    <text evidence="4">The sequence shown here is derived from an EMBL/GenBank/DDBJ whole genome shotgun (WGS) entry which is preliminary data.</text>
</comment>
<keyword evidence="2 4" id="KW-0808">Transferase</keyword>
<dbReference type="PANTHER" id="PTHR43320">
    <property type="entry name" value="SUGAR KINASE"/>
    <property type="match status" value="1"/>
</dbReference>
<evidence type="ECO:0000256" key="1">
    <source>
        <dbReference type="ARBA" id="ARBA00010688"/>
    </source>
</evidence>
<dbReference type="NCBIfam" id="NF011655">
    <property type="entry name" value="PRK15074.1"/>
    <property type="match status" value="1"/>
</dbReference>
<gene>
    <name evidence="4" type="ORF">HNR50_000045</name>
</gene>
<dbReference type="InterPro" id="IPR029056">
    <property type="entry name" value="Ribokinase-like"/>
</dbReference>
<dbReference type="AlphaFoldDB" id="A0A841R7D6"/>
<dbReference type="SUPFAM" id="SSF53613">
    <property type="entry name" value="Ribokinase-like"/>
    <property type="match status" value="1"/>
</dbReference>